<accession>A0A0F9BUB0</accession>
<feature type="non-terminal residue" evidence="2">
    <location>
        <position position="1"/>
    </location>
</feature>
<name>A0A0F9BUB0_9ZZZZ</name>
<sequence length="106" mass="11549">VVCGGRSGANAGARDPDDPANARRLRRRRHNAHGAKGRRCDGSSDVHSRLRIGADKSNEGNVMALTVVTRGFSIGSIKLVVLRGFTAYKWLRETVATSTWTEETEL</sequence>
<reference evidence="2" key="1">
    <citation type="journal article" date="2015" name="Nature">
        <title>Complex archaea that bridge the gap between prokaryotes and eukaryotes.</title>
        <authorList>
            <person name="Spang A."/>
            <person name="Saw J.H."/>
            <person name="Jorgensen S.L."/>
            <person name="Zaremba-Niedzwiedzka K."/>
            <person name="Martijn J."/>
            <person name="Lind A.E."/>
            <person name="van Eijk R."/>
            <person name="Schleper C."/>
            <person name="Guy L."/>
            <person name="Ettema T.J."/>
        </authorList>
    </citation>
    <scope>NUCLEOTIDE SEQUENCE</scope>
</reference>
<protein>
    <submittedName>
        <fullName evidence="2">Uncharacterized protein</fullName>
    </submittedName>
</protein>
<organism evidence="2">
    <name type="scientific">marine sediment metagenome</name>
    <dbReference type="NCBI Taxonomy" id="412755"/>
    <lineage>
        <taxon>unclassified sequences</taxon>
        <taxon>metagenomes</taxon>
        <taxon>ecological metagenomes</taxon>
    </lineage>
</organism>
<feature type="region of interest" description="Disordered" evidence="1">
    <location>
        <begin position="1"/>
        <end position="44"/>
    </location>
</feature>
<feature type="compositionally biased region" description="Basic residues" evidence="1">
    <location>
        <begin position="23"/>
        <end position="37"/>
    </location>
</feature>
<dbReference type="AlphaFoldDB" id="A0A0F9BUB0"/>
<gene>
    <name evidence="2" type="ORF">LCGC14_2484850</name>
</gene>
<proteinExistence type="predicted"/>
<evidence type="ECO:0000256" key="1">
    <source>
        <dbReference type="SAM" id="MobiDB-lite"/>
    </source>
</evidence>
<comment type="caution">
    <text evidence="2">The sequence shown here is derived from an EMBL/GenBank/DDBJ whole genome shotgun (WGS) entry which is preliminary data.</text>
</comment>
<dbReference type="EMBL" id="LAZR01039232">
    <property type="protein sequence ID" value="KKL17512.1"/>
    <property type="molecule type" value="Genomic_DNA"/>
</dbReference>
<evidence type="ECO:0000313" key="2">
    <source>
        <dbReference type="EMBL" id="KKL17512.1"/>
    </source>
</evidence>